<dbReference type="Proteomes" id="UP000191200">
    <property type="component" value="Chromosome"/>
</dbReference>
<feature type="domain" description="Glycosyl transferase family 1" evidence="2">
    <location>
        <begin position="152"/>
        <end position="316"/>
    </location>
</feature>
<dbReference type="Pfam" id="PF00534">
    <property type="entry name" value="Glycos_transf_1"/>
    <property type="match status" value="1"/>
</dbReference>
<dbReference type="SUPFAM" id="SSF53756">
    <property type="entry name" value="UDP-Glycosyltransferase/glycogen phosphorylase"/>
    <property type="match status" value="1"/>
</dbReference>
<evidence type="ECO:0000259" key="3">
    <source>
        <dbReference type="Pfam" id="PF13439"/>
    </source>
</evidence>
<dbReference type="InterPro" id="IPR001296">
    <property type="entry name" value="Glyco_trans_1"/>
</dbReference>
<dbReference type="EMBL" id="CP017267">
    <property type="protein sequence ID" value="APB30900.1"/>
    <property type="molecule type" value="Genomic_DNA"/>
</dbReference>
<gene>
    <name evidence="4" type="ORF">BHY08_03070</name>
</gene>
<dbReference type="PANTHER" id="PTHR46401">
    <property type="entry name" value="GLYCOSYLTRANSFERASE WBBK-RELATED"/>
    <property type="match status" value="1"/>
</dbReference>
<dbReference type="CDD" id="cd03801">
    <property type="entry name" value="GT4_PimA-like"/>
    <property type="match status" value="1"/>
</dbReference>
<proteinExistence type="predicted"/>
<dbReference type="InterPro" id="IPR028098">
    <property type="entry name" value="Glyco_trans_4-like_N"/>
</dbReference>
<dbReference type="OrthoDB" id="9802525at2"/>
<sequence>MLRINMFSSADKVKGQGVGSAYTELVNMLNKHFSTEFDISINKYSQADISHYHTVDPQFYLSTFHKKKRGITIGYVHFLPETLEGSLNLFSPFKKIFDWYLISFYGRMDQLVVVNPTFIPKLVAAGLKEERITYIPNFVSNKKFYEATSEEKKSWREKYKIAEDRLVILGTGQIQQRKGIDDFVQLAIDNPDVQFIWAGGFSFGKITDGYDRYKKIYDNPPDNLLFTGIVDREEIMRLYNLADIFLLPSYNELFPMSILEAFNCGTPVMLRDLELYHAIIDNQYISTQDIDDMNDAIKMIRKNPEILEDYQQKSKKSALYYSEENVAKIWYDYYKKNAKEEK</sequence>
<evidence type="ECO:0000256" key="1">
    <source>
        <dbReference type="ARBA" id="ARBA00022679"/>
    </source>
</evidence>
<reference evidence="4 5" key="1">
    <citation type="submission" date="2016-09" db="EMBL/GenBank/DDBJ databases">
        <title>Vagococcus teuberi sp. nov., isolated from the Malian artisanal sour milk fene.</title>
        <authorList>
            <person name="Wullschleger S."/>
            <person name="Seifert C."/>
            <person name="Baumgartner S."/>
            <person name="Lacroix C."/>
            <person name="Bonfoh B."/>
            <person name="Stevens M.J."/>
            <person name="Meile L."/>
        </authorList>
    </citation>
    <scope>NUCLEOTIDE SEQUENCE [LARGE SCALE GENOMIC DNA]</scope>
    <source>
        <strain evidence="4 5">DSM 21459</strain>
    </source>
</reference>
<dbReference type="AlphaFoldDB" id="A0A1J0A4M3"/>
<dbReference type="GO" id="GO:0016757">
    <property type="term" value="F:glycosyltransferase activity"/>
    <property type="evidence" value="ECO:0007669"/>
    <property type="project" value="InterPro"/>
</dbReference>
<dbReference type="RefSeq" id="WP_071456476.1">
    <property type="nucleotide sequence ID" value="NZ_CABJEN010000003.1"/>
</dbReference>
<keyword evidence="1 4" id="KW-0808">Transferase</keyword>
<dbReference type="GO" id="GO:0009103">
    <property type="term" value="P:lipopolysaccharide biosynthetic process"/>
    <property type="evidence" value="ECO:0007669"/>
    <property type="project" value="TreeGrafter"/>
</dbReference>
<evidence type="ECO:0000259" key="2">
    <source>
        <dbReference type="Pfam" id="PF00534"/>
    </source>
</evidence>
<dbReference type="Gene3D" id="3.40.50.2000">
    <property type="entry name" value="Glycogen Phosphorylase B"/>
    <property type="match status" value="2"/>
</dbReference>
<accession>A0A1J0A4M3</accession>
<dbReference type="PANTHER" id="PTHR46401:SF2">
    <property type="entry name" value="GLYCOSYLTRANSFERASE WBBK-RELATED"/>
    <property type="match status" value="1"/>
</dbReference>
<protein>
    <submittedName>
        <fullName evidence="4">Glycosyltransferase</fullName>
    </submittedName>
</protein>
<dbReference type="STRING" id="519472.BHY08_03070"/>
<evidence type="ECO:0000313" key="5">
    <source>
        <dbReference type="Proteomes" id="UP000191200"/>
    </source>
</evidence>
<feature type="domain" description="Glycosyltransferase subfamily 4-like N-terminal" evidence="3">
    <location>
        <begin position="44"/>
        <end position="140"/>
    </location>
</feature>
<keyword evidence="5" id="KW-1185">Reference proteome</keyword>
<organism evidence="4 5">
    <name type="scientific">Vagococcus teuberi</name>
    <dbReference type="NCBI Taxonomy" id="519472"/>
    <lineage>
        <taxon>Bacteria</taxon>
        <taxon>Bacillati</taxon>
        <taxon>Bacillota</taxon>
        <taxon>Bacilli</taxon>
        <taxon>Lactobacillales</taxon>
        <taxon>Enterococcaceae</taxon>
        <taxon>Vagococcus</taxon>
    </lineage>
</organism>
<evidence type="ECO:0000313" key="4">
    <source>
        <dbReference type="EMBL" id="APB30900.1"/>
    </source>
</evidence>
<dbReference type="KEGG" id="vte:BHY08_03070"/>
<dbReference type="Pfam" id="PF13439">
    <property type="entry name" value="Glyco_transf_4"/>
    <property type="match status" value="1"/>
</dbReference>
<name>A0A1J0A4M3_9ENTE</name>